<organism evidence="5 6">
    <name type="scientific">Candidatus Thalassospirochaeta sargassi</name>
    <dbReference type="NCBI Taxonomy" id="3119039"/>
    <lineage>
        <taxon>Bacteria</taxon>
        <taxon>Pseudomonadati</taxon>
        <taxon>Spirochaetota</taxon>
        <taxon>Spirochaetia</taxon>
        <taxon>Spirochaetales</taxon>
        <taxon>Spirochaetaceae</taxon>
        <taxon>Candidatus Thalassospirochaeta</taxon>
    </lineage>
</organism>
<evidence type="ECO:0000313" key="5">
    <source>
        <dbReference type="EMBL" id="MDC7225256.1"/>
    </source>
</evidence>
<dbReference type="PANTHER" id="PTHR46429:SF1">
    <property type="entry name" value="23S RRNA (GUANOSINE-2'-O-)-METHYLTRANSFERASE RLMB"/>
    <property type="match status" value="1"/>
</dbReference>
<dbReference type="EMBL" id="JAQQAL010000005">
    <property type="protein sequence ID" value="MDC7225256.1"/>
    <property type="molecule type" value="Genomic_DNA"/>
</dbReference>
<feature type="domain" description="tRNA/rRNA methyltransferase SpoU type" evidence="3">
    <location>
        <begin position="107"/>
        <end position="246"/>
    </location>
</feature>
<dbReference type="InterPro" id="IPR013123">
    <property type="entry name" value="SpoU_subst-bd"/>
</dbReference>
<comment type="caution">
    <text evidence="5">The sequence shown here is derived from an EMBL/GenBank/DDBJ whole genome shotgun (WGS) entry which is preliminary data.</text>
</comment>
<dbReference type="PANTHER" id="PTHR46429">
    <property type="entry name" value="23S RRNA (GUANOSINE-2'-O-)-METHYLTRANSFERASE RLMB"/>
    <property type="match status" value="1"/>
</dbReference>
<keyword evidence="1" id="KW-0489">Methyltransferase</keyword>
<dbReference type="GO" id="GO:0008173">
    <property type="term" value="F:RNA methyltransferase activity"/>
    <property type="evidence" value="ECO:0007669"/>
    <property type="project" value="InterPro"/>
</dbReference>
<sequence>MERNITGLHGIEEALKAGKQQGRLFLSRKSSRINNIKQAAEKTGIEVVNISPGEMNKRFGDETRGVVLQLFSTEAALSVSGKRKGGDSVKGGAFEEIIDALDTPNPLVLILDGVTDPHNYGAILRSADQFGVDLVLSRSRRSVSENDTVARTSSGAVNFVPTSVVNNLNRSVDYLKKNGYWVYAADMGDQPLYKMNLTGKTAIVMGSEGKGVSRLLSEKCDGVVSIPSSGHIDSLNVSVAAGIILYEIRRQQA</sequence>
<dbReference type="Pfam" id="PF00588">
    <property type="entry name" value="SpoU_methylase"/>
    <property type="match status" value="1"/>
</dbReference>
<proteinExistence type="predicted"/>
<dbReference type="GO" id="GO:0005829">
    <property type="term" value="C:cytosol"/>
    <property type="evidence" value="ECO:0007669"/>
    <property type="project" value="TreeGrafter"/>
</dbReference>
<evidence type="ECO:0000256" key="2">
    <source>
        <dbReference type="ARBA" id="ARBA00022679"/>
    </source>
</evidence>
<evidence type="ECO:0000313" key="6">
    <source>
        <dbReference type="Proteomes" id="UP001221217"/>
    </source>
</evidence>
<keyword evidence="2" id="KW-0808">Transferase</keyword>
<dbReference type="GO" id="GO:0006396">
    <property type="term" value="P:RNA processing"/>
    <property type="evidence" value="ECO:0007669"/>
    <property type="project" value="InterPro"/>
</dbReference>
<dbReference type="Proteomes" id="UP001221217">
    <property type="component" value="Unassembled WGS sequence"/>
</dbReference>
<dbReference type="InterPro" id="IPR004441">
    <property type="entry name" value="rRNA_MeTrfase_TrmH"/>
</dbReference>
<evidence type="ECO:0000256" key="1">
    <source>
        <dbReference type="ARBA" id="ARBA00022603"/>
    </source>
</evidence>
<evidence type="ECO:0000259" key="3">
    <source>
        <dbReference type="Pfam" id="PF00588"/>
    </source>
</evidence>
<dbReference type="Gene3D" id="3.30.1330.30">
    <property type="match status" value="1"/>
</dbReference>
<gene>
    <name evidence="5" type="primary">rlmB</name>
    <name evidence="5" type="ORF">PQJ61_00670</name>
</gene>
<dbReference type="GO" id="GO:0003723">
    <property type="term" value="F:RNA binding"/>
    <property type="evidence" value="ECO:0007669"/>
    <property type="project" value="InterPro"/>
</dbReference>
<dbReference type="CDD" id="cd18103">
    <property type="entry name" value="SpoU-like_RlmB"/>
    <property type="match status" value="1"/>
</dbReference>
<dbReference type="InterPro" id="IPR029026">
    <property type="entry name" value="tRNA_m1G_MTases_N"/>
</dbReference>
<dbReference type="Pfam" id="PF08032">
    <property type="entry name" value="SpoU_sub_bind"/>
    <property type="match status" value="1"/>
</dbReference>
<dbReference type="InterPro" id="IPR001537">
    <property type="entry name" value="SpoU_MeTrfase"/>
</dbReference>
<evidence type="ECO:0000259" key="4">
    <source>
        <dbReference type="Pfam" id="PF08032"/>
    </source>
</evidence>
<dbReference type="NCBIfam" id="TIGR00186">
    <property type="entry name" value="rRNA_methyl_3"/>
    <property type="match status" value="1"/>
</dbReference>
<dbReference type="AlphaFoldDB" id="A0AAJ1MIX0"/>
<accession>A0AAJ1MIX0</accession>
<dbReference type="InterPro" id="IPR029028">
    <property type="entry name" value="Alpha/beta_knot_MTases"/>
</dbReference>
<dbReference type="GO" id="GO:0032259">
    <property type="term" value="P:methylation"/>
    <property type="evidence" value="ECO:0007669"/>
    <property type="project" value="UniProtKB-KW"/>
</dbReference>
<protein>
    <submittedName>
        <fullName evidence="5">23S rRNA (Guanosine(2251)-2'-O)-methyltransferase RlmB</fullName>
    </submittedName>
</protein>
<reference evidence="5 6" key="1">
    <citation type="submission" date="2022-12" db="EMBL/GenBank/DDBJ databases">
        <title>Metagenome assembled genome from gulf of manar.</title>
        <authorList>
            <person name="Kohli P."/>
            <person name="Pk S."/>
            <person name="Venkata Ramana C."/>
            <person name="Sasikala C."/>
        </authorList>
    </citation>
    <scope>NUCLEOTIDE SEQUENCE [LARGE SCALE GENOMIC DNA]</scope>
    <source>
        <strain evidence="5">JB008</strain>
    </source>
</reference>
<feature type="domain" description="RNA 2-O ribose methyltransferase substrate binding" evidence="4">
    <location>
        <begin position="5"/>
        <end position="70"/>
    </location>
</feature>
<dbReference type="SUPFAM" id="SSF75217">
    <property type="entry name" value="alpha/beta knot"/>
    <property type="match status" value="1"/>
</dbReference>
<dbReference type="Gene3D" id="3.40.1280.10">
    <property type="match status" value="1"/>
</dbReference>
<dbReference type="InterPro" id="IPR029064">
    <property type="entry name" value="Ribosomal_eL30-like_sf"/>
</dbReference>
<name>A0AAJ1MIX0_9SPIO</name>